<feature type="binding site" evidence="9">
    <location>
        <position position="116"/>
    </location>
    <ligand>
        <name>L-glutamine</name>
        <dbReference type="ChEBI" id="CHEBI:58359"/>
    </ligand>
</feature>
<dbReference type="CDD" id="cd01991">
    <property type="entry name" value="Asn_synthase_B_C"/>
    <property type="match status" value="1"/>
</dbReference>
<evidence type="ECO:0000256" key="8">
    <source>
        <dbReference type="ARBA" id="ARBA00048741"/>
    </source>
</evidence>
<evidence type="ECO:0000256" key="3">
    <source>
        <dbReference type="ARBA" id="ARBA00012737"/>
    </source>
</evidence>
<accession>A0A9D2GF01</accession>
<keyword evidence="6" id="KW-0061">Asparagine biosynthesis</keyword>
<dbReference type="GO" id="GO:0005829">
    <property type="term" value="C:cytosol"/>
    <property type="evidence" value="ECO:0007669"/>
    <property type="project" value="TreeGrafter"/>
</dbReference>
<dbReference type="PANTHER" id="PTHR43284">
    <property type="entry name" value="ASPARAGINE SYNTHETASE (GLUTAMINE-HYDROLYZING)"/>
    <property type="match status" value="1"/>
</dbReference>
<comment type="caution">
    <text evidence="12">The sequence shown here is derived from an EMBL/GenBank/DDBJ whole genome shotgun (WGS) entry which is preliminary data.</text>
</comment>
<reference evidence="12" key="2">
    <citation type="submission" date="2021-04" db="EMBL/GenBank/DDBJ databases">
        <authorList>
            <person name="Gilroy R."/>
        </authorList>
    </citation>
    <scope>NUCLEOTIDE SEQUENCE</scope>
    <source>
        <strain evidence="12">ChiBcec1-1093</strain>
    </source>
</reference>
<dbReference type="InterPro" id="IPR033738">
    <property type="entry name" value="AsnB_N"/>
</dbReference>
<dbReference type="PROSITE" id="PS51278">
    <property type="entry name" value="GATASE_TYPE_2"/>
    <property type="match status" value="1"/>
</dbReference>
<name>A0A9D2GF01_9FIRM</name>
<dbReference type="SUPFAM" id="SSF52402">
    <property type="entry name" value="Adenine nucleotide alpha hydrolases-like"/>
    <property type="match status" value="1"/>
</dbReference>
<evidence type="ECO:0000256" key="4">
    <source>
        <dbReference type="ARBA" id="ARBA00022741"/>
    </source>
</evidence>
<dbReference type="CDD" id="cd00712">
    <property type="entry name" value="AsnB"/>
    <property type="match status" value="1"/>
</dbReference>
<dbReference type="AlphaFoldDB" id="A0A9D2GF01"/>
<dbReference type="GO" id="GO:0004066">
    <property type="term" value="F:asparagine synthase (glutamine-hydrolyzing) activity"/>
    <property type="evidence" value="ECO:0007669"/>
    <property type="project" value="UniProtKB-EC"/>
</dbReference>
<evidence type="ECO:0000256" key="10">
    <source>
        <dbReference type="PIRSR" id="PIRSR001589-3"/>
    </source>
</evidence>
<feature type="site" description="Important for beta-aspartyl-AMP intermediate formation" evidence="10">
    <location>
        <position position="392"/>
    </location>
</feature>
<evidence type="ECO:0000256" key="5">
    <source>
        <dbReference type="ARBA" id="ARBA00022840"/>
    </source>
</evidence>
<proteinExistence type="inferred from homology"/>
<reference evidence="12" key="1">
    <citation type="journal article" date="2021" name="PeerJ">
        <title>Extensive microbial diversity within the chicken gut microbiome revealed by metagenomics and culture.</title>
        <authorList>
            <person name="Gilroy R."/>
            <person name="Ravi A."/>
            <person name="Getino M."/>
            <person name="Pursley I."/>
            <person name="Horton D.L."/>
            <person name="Alikhan N.F."/>
            <person name="Baker D."/>
            <person name="Gharbi K."/>
            <person name="Hall N."/>
            <person name="Watson M."/>
            <person name="Adriaenssens E.M."/>
            <person name="Foster-Nyarko E."/>
            <person name="Jarju S."/>
            <person name="Secka A."/>
            <person name="Antonio M."/>
            <person name="Oren A."/>
            <person name="Chaudhuri R.R."/>
            <person name="La Ragione R."/>
            <person name="Hildebrand F."/>
            <person name="Pallen M.J."/>
        </authorList>
    </citation>
    <scope>NUCLEOTIDE SEQUENCE</scope>
    <source>
        <strain evidence="12">ChiBcec1-1093</strain>
    </source>
</reference>
<dbReference type="PIRSF" id="PIRSF001589">
    <property type="entry name" value="Asn_synthetase_glu-h"/>
    <property type="match status" value="1"/>
</dbReference>
<evidence type="ECO:0000256" key="7">
    <source>
        <dbReference type="ARBA" id="ARBA00022962"/>
    </source>
</evidence>
<dbReference type="Proteomes" id="UP000824101">
    <property type="component" value="Unassembled WGS sequence"/>
</dbReference>
<comment type="pathway">
    <text evidence="1">Amino-acid biosynthesis; L-asparagine biosynthesis; L-asparagine from L-aspartate (L-Gln route): step 1/1.</text>
</comment>
<dbReference type="EC" id="6.3.5.4" evidence="3"/>
<comment type="catalytic activity">
    <reaction evidence="8">
        <text>L-aspartate + L-glutamine + ATP + H2O = L-asparagine + L-glutamate + AMP + diphosphate + H(+)</text>
        <dbReference type="Rhea" id="RHEA:12228"/>
        <dbReference type="ChEBI" id="CHEBI:15377"/>
        <dbReference type="ChEBI" id="CHEBI:15378"/>
        <dbReference type="ChEBI" id="CHEBI:29985"/>
        <dbReference type="ChEBI" id="CHEBI:29991"/>
        <dbReference type="ChEBI" id="CHEBI:30616"/>
        <dbReference type="ChEBI" id="CHEBI:33019"/>
        <dbReference type="ChEBI" id="CHEBI:58048"/>
        <dbReference type="ChEBI" id="CHEBI:58359"/>
        <dbReference type="ChEBI" id="CHEBI:456215"/>
        <dbReference type="EC" id="6.3.5.4"/>
    </reaction>
</comment>
<dbReference type="GO" id="GO:0005524">
    <property type="term" value="F:ATP binding"/>
    <property type="evidence" value="ECO:0007669"/>
    <property type="project" value="UniProtKB-KW"/>
</dbReference>
<dbReference type="Gene3D" id="3.60.20.10">
    <property type="entry name" value="Glutamine Phosphoribosylpyrophosphate, subunit 1, domain 1"/>
    <property type="match status" value="1"/>
</dbReference>
<dbReference type="InterPro" id="IPR014729">
    <property type="entry name" value="Rossmann-like_a/b/a_fold"/>
</dbReference>
<keyword evidence="12" id="KW-0436">Ligase</keyword>
<dbReference type="InterPro" id="IPR006426">
    <property type="entry name" value="Asn_synth_AEB"/>
</dbReference>
<evidence type="ECO:0000256" key="2">
    <source>
        <dbReference type="ARBA" id="ARBA00005752"/>
    </source>
</evidence>
<dbReference type="PANTHER" id="PTHR43284:SF1">
    <property type="entry name" value="ASPARAGINE SYNTHETASE"/>
    <property type="match status" value="1"/>
</dbReference>
<comment type="similarity">
    <text evidence="2">Belongs to the asparagine synthetase family.</text>
</comment>
<feature type="domain" description="Glutamine amidotransferase type-2" evidence="11">
    <location>
        <begin position="2"/>
        <end position="230"/>
    </location>
</feature>
<evidence type="ECO:0000256" key="1">
    <source>
        <dbReference type="ARBA" id="ARBA00005187"/>
    </source>
</evidence>
<evidence type="ECO:0000259" key="11">
    <source>
        <dbReference type="PROSITE" id="PS51278"/>
    </source>
</evidence>
<dbReference type="Pfam" id="PF13537">
    <property type="entry name" value="GATase_7"/>
    <property type="match status" value="1"/>
</dbReference>
<dbReference type="InterPro" id="IPR051786">
    <property type="entry name" value="ASN_synthetase/amidase"/>
</dbReference>
<protein>
    <recommendedName>
        <fullName evidence="3">asparagine synthase (glutamine-hydrolyzing)</fullName>
        <ecNumber evidence="3">6.3.5.4</ecNumber>
    </recommendedName>
</protein>
<dbReference type="InterPro" id="IPR017932">
    <property type="entry name" value="GATase_2_dom"/>
</dbReference>
<dbReference type="Pfam" id="PF00733">
    <property type="entry name" value="Asn_synthase"/>
    <property type="match status" value="1"/>
</dbReference>
<dbReference type="NCBIfam" id="TIGR01536">
    <property type="entry name" value="asn_synth_AEB"/>
    <property type="match status" value="1"/>
</dbReference>
<evidence type="ECO:0000256" key="6">
    <source>
        <dbReference type="ARBA" id="ARBA00022888"/>
    </source>
</evidence>
<dbReference type="SUPFAM" id="SSF56235">
    <property type="entry name" value="N-terminal nucleophile aminohydrolases (Ntn hydrolases)"/>
    <property type="match status" value="1"/>
</dbReference>
<evidence type="ECO:0000313" key="12">
    <source>
        <dbReference type="EMBL" id="HIZ78499.1"/>
    </source>
</evidence>
<dbReference type="InterPro" id="IPR001962">
    <property type="entry name" value="Asn_synthase"/>
</dbReference>
<organism evidence="12 13">
    <name type="scientific">Candidatus Lachnoclostridium stercorigallinarum</name>
    <dbReference type="NCBI Taxonomy" id="2838634"/>
    <lineage>
        <taxon>Bacteria</taxon>
        <taxon>Bacillati</taxon>
        <taxon>Bacillota</taxon>
        <taxon>Clostridia</taxon>
        <taxon>Lachnospirales</taxon>
        <taxon>Lachnospiraceae</taxon>
    </lineage>
</organism>
<dbReference type="EMBL" id="DXBC01000029">
    <property type="protein sequence ID" value="HIZ78499.1"/>
    <property type="molecule type" value="Genomic_DNA"/>
</dbReference>
<dbReference type="GO" id="GO:0006529">
    <property type="term" value="P:asparagine biosynthetic process"/>
    <property type="evidence" value="ECO:0007669"/>
    <property type="project" value="UniProtKB-KW"/>
</dbReference>
<dbReference type="Gene3D" id="3.40.50.620">
    <property type="entry name" value="HUPs"/>
    <property type="match status" value="1"/>
</dbReference>
<gene>
    <name evidence="12" type="primary">asnB</name>
    <name evidence="12" type="ORF">IAA17_01725</name>
</gene>
<sequence length="626" mass="71121">MSGIAGFYHPKKNYMEREEYFHNQLKRFNRSLKKRGADDSGTYLSAHFGLSQARLAISGLGPSPEHIRGVSLGHEPVLMRHCGRSFALVMDGEIYNQEELLPELSHILKGDGPFSDGMVLLAGYIKEGPDFIKKANGVFAAAVCDLEKRSLFLFRDRLGIKPLFYTKAGEDFLFASEIKALLTWPGVAACLDRDGLNEVFSIGPARTPGKAVFRDMYEVRPGCFLAISPDGQREITYWNLESRPHEDSYEDTVEKTSFLIQDAVRRQLQAEVPVCTFLSGGVDSSLVSAICARELKKKNRRLSTYSFEFQDSEKYFKASSYQPSLDAPYVKKMVEFLDSDHTVLTCSSKDQYDALFASVEAHDLPCMADVDSSMLWFCTQVGERRKIALTGECADEIFGGYPWFHRPELFSLDTFPWSADMAARKVLLKDSFAAELDMDGYAERTYRDAVSQVPLLEGESGDAKKRRILFFLNLRWVMQTLLNRMDRDAAAGKIGARVPFADYRIVEYLWNVPWEMKSKNGVVKSLLREAGRGLLPEEILFRRKSPYPKTYDTGYESMLADGMRQILDDSSSPILPFLDRKKTEVFLTSPADYGRPWYGQLMAAPQMMAYILQLNYWMKQYHVTLV</sequence>
<keyword evidence="6" id="KW-0028">Amino-acid biosynthesis</keyword>
<keyword evidence="5 9" id="KW-0067">ATP-binding</keyword>
<keyword evidence="7" id="KW-0315">Glutamine amidotransferase</keyword>
<dbReference type="InterPro" id="IPR029055">
    <property type="entry name" value="Ntn_hydrolases_N"/>
</dbReference>
<evidence type="ECO:0000256" key="9">
    <source>
        <dbReference type="PIRSR" id="PIRSR001589-2"/>
    </source>
</evidence>
<evidence type="ECO:0000313" key="13">
    <source>
        <dbReference type="Proteomes" id="UP000824101"/>
    </source>
</evidence>
<keyword evidence="4 9" id="KW-0547">Nucleotide-binding</keyword>